<accession>A7SFZ9</accession>
<keyword evidence="9" id="KW-1185">Reference proteome</keyword>
<comment type="similarity">
    <text evidence="2">Belongs to the major facilitator superfamily. Proton-dependent oligopeptide transporter (POT/PTR) (TC 2.A.17) family.</text>
</comment>
<evidence type="ECO:0000256" key="1">
    <source>
        <dbReference type="ARBA" id="ARBA00004141"/>
    </source>
</evidence>
<sequence length="511" mass="57384">RKKSSFPLVCIILAVLLERTTYYGILSNLVVFLTTEMDFAFGSLGVGNSTISNGIIVSVFAYTGMAWFMSTVGGFIGDSYSGHYNAIYGSLLIYILGSGSLFMITVLLKYSSSSLNDYKELSVGLTIGTLLVLSIGEGTYKANISAFGAEQLSSDDSKTYRQFFNWYYWAINVASFLAYMLLAYIQVNWGFFYGYLISLCCILLACVLFCIPQSHYNIKPASGNILKKVCGVIREAYRLRKGRTENRYTIVILEEFLPIQSWLDRAMIKYGGTFLDTDVEEVKTLRKISLIFLAQIPYWMIYFQMNSTFLNQGLHMNLIDISEGSHIPAAWLTVTDVIFVLLLIPVMDKLIYPWLDRRGLRVSVLMRISIGFLFAVAAMVVAGGVEYKRRNVEMLRTVNQTINQKTFIAADLSIMYQIPQYGLIGVSEVFASVGGLEFAYREAPPSMQSFVMGLFFFVQSIGSLLGAALYSFAGHVLHWTTESFYTVGPHLDCYFFLLGAIMLVSWLVFVV</sequence>
<dbReference type="OMA" id="SNLTQMC"/>
<keyword evidence="6 7" id="KW-0472">Membrane</keyword>
<feature type="non-terminal residue" evidence="8">
    <location>
        <position position="1"/>
    </location>
</feature>
<dbReference type="InParanoid" id="A7SFZ9"/>
<keyword evidence="4" id="KW-0653">Protein transport</keyword>
<keyword evidence="5 7" id="KW-1133">Transmembrane helix</keyword>
<dbReference type="PANTHER" id="PTHR11654">
    <property type="entry name" value="OLIGOPEPTIDE TRANSPORTER-RELATED"/>
    <property type="match status" value="1"/>
</dbReference>
<feature type="transmembrane region" description="Helical" evidence="7">
    <location>
        <begin position="88"/>
        <end position="108"/>
    </location>
</feature>
<feature type="transmembrane region" description="Helical" evidence="7">
    <location>
        <begin position="191"/>
        <end position="211"/>
    </location>
</feature>
<dbReference type="HOGENOM" id="CLU_009313_6_1_1"/>
<feature type="transmembrane region" description="Helical" evidence="7">
    <location>
        <begin position="493"/>
        <end position="510"/>
    </location>
</feature>
<keyword evidence="3 7" id="KW-0812">Transmembrane</keyword>
<evidence type="ECO:0000313" key="9">
    <source>
        <dbReference type="Proteomes" id="UP000001593"/>
    </source>
</evidence>
<dbReference type="Proteomes" id="UP000001593">
    <property type="component" value="Unassembled WGS sequence"/>
</dbReference>
<feature type="transmembrane region" description="Helical" evidence="7">
    <location>
        <begin position="288"/>
        <end position="305"/>
    </location>
</feature>
<evidence type="ECO:0000256" key="6">
    <source>
        <dbReference type="ARBA" id="ARBA00023136"/>
    </source>
</evidence>
<evidence type="ECO:0008006" key="10">
    <source>
        <dbReference type="Google" id="ProtNLM"/>
    </source>
</evidence>
<dbReference type="Gene3D" id="1.20.1250.20">
    <property type="entry name" value="MFS general substrate transporter like domains"/>
    <property type="match status" value="1"/>
</dbReference>
<feature type="transmembrane region" description="Helical" evidence="7">
    <location>
        <begin position="54"/>
        <end position="76"/>
    </location>
</feature>
<comment type="subcellular location">
    <subcellularLocation>
        <location evidence="1">Membrane</location>
        <topology evidence="1">Multi-pass membrane protein</topology>
    </subcellularLocation>
</comment>
<dbReference type="InterPro" id="IPR036259">
    <property type="entry name" value="MFS_trans_sf"/>
</dbReference>
<evidence type="ECO:0000256" key="3">
    <source>
        <dbReference type="ARBA" id="ARBA00022692"/>
    </source>
</evidence>
<feature type="non-terminal residue" evidence="8">
    <location>
        <position position="511"/>
    </location>
</feature>
<proteinExistence type="inferred from homology"/>
<evidence type="ECO:0000256" key="4">
    <source>
        <dbReference type="ARBA" id="ARBA00022856"/>
    </source>
</evidence>
<organism evidence="8 9">
    <name type="scientific">Nematostella vectensis</name>
    <name type="common">Starlet sea anemone</name>
    <dbReference type="NCBI Taxonomy" id="45351"/>
    <lineage>
        <taxon>Eukaryota</taxon>
        <taxon>Metazoa</taxon>
        <taxon>Cnidaria</taxon>
        <taxon>Anthozoa</taxon>
        <taxon>Hexacorallia</taxon>
        <taxon>Actiniaria</taxon>
        <taxon>Edwardsiidae</taxon>
        <taxon>Nematostella</taxon>
    </lineage>
</organism>
<dbReference type="GO" id="GO:0022857">
    <property type="term" value="F:transmembrane transporter activity"/>
    <property type="evidence" value="ECO:0000318"/>
    <property type="project" value="GO_Central"/>
</dbReference>
<dbReference type="eggNOG" id="KOG1237">
    <property type="taxonomic scope" value="Eukaryota"/>
</dbReference>
<feature type="transmembrane region" description="Helical" evidence="7">
    <location>
        <begin position="364"/>
        <end position="385"/>
    </location>
</feature>
<dbReference type="FunFam" id="1.20.1250.20:FF:002297">
    <property type="entry name" value="Predicted protein"/>
    <property type="match status" value="1"/>
</dbReference>
<feature type="transmembrane region" description="Helical" evidence="7">
    <location>
        <begin position="421"/>
        <end position="440"/>
    </location>
</feature>
<dbReference type="GO" id="GO:0015833">
    <property type="term" value="P:peptide transport"/>
    <property type="evidence" value="ECO:0007669"/>
    <property type="project" value="UniProtKB-KW"/>
</dbReference>
<dbReference type="GO" id="GO:0016020">
    <property type="term" value="C:membrane"/>
    <property type="evidence" value="ECO:0000318"/>
    <property type="project" value="GO_Central"/>
</dbReference>
<evidence type="ECO:0000256" key="2">
    <source>
        <dbReference type="ARBA" id="ARBA00005982"/>
    </source>
</evidence>
<name>A7SFZ9_NEMVE</name>
<evidence type="ECO:0000313" key="8">
    <source>
        <dbReference type="EMBL" id="EDO37372.1"/>
    </source>
</evidence>
<dbReference type="Pfam" id="PF00854">
    <property type="entry name" value="PTR2"/>
    <property type="match status" value="1"/>
</dbReference>
<evidence type="ECO:0000256" key="5">
    <source>
        <dbReference type="ARBA" id="ARBA00022989"/>
    </source>
</evidence>
<dbReference type="EMBL" id="DS469648">
    <property type="protein sequence ID" value="EDO37372.1"/>
    <property type="molecule type" value="Genomic_DNA"/>
</dbReference>
<protein>
    <recommendedName>
        <fullName evidence="10">Solute carrier family 15 member 4</fullName>
    </recommendedName>
</protein>
<evidence type="ECO:0000256" key="7">
    <source>
        <dbReference type="SAM" id="Phobius"/>
    </source>
</evidence>
<reference evidence="8 9" key="1">
    <citation type="journal article" date="2007" name="Science">
        <title>Sea anemone genome reveals ancestral eumetazoan gene repertoire and genomic organization.</title>
        <authorList>
            <person name="Putnam N.H."/>
            <person name="Srivastava M."/>
            <person name="Hellsten U."/>
            <person name="Dirks B."/>
            <person name="Chapman J."/>
            <person name="Salamov A."/>
            <person name="Terry A."/>
            <person name="Shapiro H."/>
            <person name="Lindquist E."/>
            <person name="Kapitonov V.V."/>
            <person name="Jurka J."/>
            <person name="Genikhovich G."/>
            <person name="Grigoriev I.V."/>
            <person name="Lucas S.M."/>
            <person name="Steele R.E."/>
            <person name="Finnerty J.R."/>
            <person name="Technau U."/>
            <person name="Martindale M.Q."/>
            <person name="Rokhsar D.S."/>
        </authorList>
    </citation>
    <scope>NUCLEOTIDE SEQUENCE [LARGE SCALE GENOMIC DNA]</scope>
    <source>
        <strain evidence="9">CH2 X CH6</strain>
    </source>
</reference>
<feature type="transmembrane region" description="Helical" evidence="7">
    <location>
        <begin position="325"/>
        <end position="344"/>
    </location>
</feature>
<dbReference type="InterPro" id="IPR000109">
    <property type="entry name" value="POT_fam"/>
</dbReference>
<feature type="transmembrane region" description="Helical" evidence="7">
    <location>
        <begin position="452"/>
        <end position="473"/>
    </location>
</feature>
<dbReference type="PhylomeDB" id="A7SFZ9"/>
<dbReference type="GO" id="GO:0055085">
    <property type="term" value="P:transmembrane transport"/>
    <property type="evidence" value="ECO:0000318"/>
    <property type="project" value="GO_Central"/>
</dbReference>
<gene>
    <name evidence="8" type="ORF">NEMVEDRAFT_v1g116983</name>
</gene>
<dbReference type="SUPFAM" id="SSF103473">
    <property type="entry name" value="MFS general substrate transporter"/>
    <property type="match status" value="1"/>
</dbReference>
<feature type="transmembrane region" description="Helical" evidence="7">
    <location>
        <begin position="166"/>
        <end position="185"/>
    </location>
</feature>
<keyword evidence="4" id="KW-0571">Peptide transport</keyword>
<keyword evidence="4" id="KW-0813">Transport</keyword>
<dbReference type="AlphaFoldDB" id="A7SFZ9"/>